<dbReference type="Pfam" id="PF14361">
    <property type="entry name" value="RsbRD_N"/>
    <property type="match status" value="1"/>
</dbReference>
<dbReference type="InterPro" id="IPR042070">
    <property type="entry name" value="PucR_C-HTH_sf"/>
</dbReference>
<sequence>MVSGLTAPARAWLTEFARAAENEQALDAMVAEVDDAIVAALPEMDEPLLRAELDASTRAHWRGVLGNATRDTVTVRPGEETHDLARTMARRGLELRVLLAVYRVGQSAAWRLFTATATAEIPDAEVRSEVLLHFWPRTTQWLDASIEQMIGTFVAEREQWQRGALARQTATVDAVLAGQEVDPAEATTALNYPVAPVHTAYTLWVDEAVADADVQRLLERAAGAVHRAVRGEHRLAQRIGTRSLRCWSTGSAVPDGLDLPPTVRCALGTAHPGVDGFRRSHEESAAALIVARRTGRACVAYRDVELACLAHGIAGPEAPSTLVERELGALADDTATAARLRETALAYLGAGCDARAAGAALLLHPNTVRYRIRQVEQVIGHSLDERRVYVELALHSVRAFGVSPAAHP</sequence>
<evidence type="ECO:0000313" key="3">
    <source>
        <dbReference type="EMBL" id="VDR39075.1"/>
    </source>
</evidence>
<feature type="domain" description="PucR C-terminal helix-turn-helix" evidence="1">
    <location>
        <begin position="340"/>
        <end position="394"/>
    </location>
</feature>
<dbReference type="Gene3D" id="1.10.10.2840">
    <property type="entry name" value="PucR C-terminal helix-turn-helix domain"/>
    <property type="match status" value="1"/>
</dbReference>
<dbReference type="InterPro" id="IPR025751">
    <property type="entry name" value="RsbRD_N_dom"/>
</dbReference>
<dbReference type="InterPro" id="IPR051448">
    <property type="entry name" value="CdaR-like_regulators"/>
</dbReference>
<dbReference type="InterPro" id="IPR025736">
    <property type="entry name" value="PucR_C-HTH_dom"/>
</dbReference>
<feature type="domain" description="RsbT co-antagonist protein RsbRD N-terminal" evidence="2">
    <location>
        <begin position="27"/>
        <end position="167"/>
    </location>
</feature>
<dbReference type="Proteomes" id="UP000271626">
    <property type="component" value="Chromosome"/>
</dbReference>
<dbReference type="AlphaFoldDB" id="A0A3P8L2H7"/>
<evidence type="ECO:0000313" key="4">
    <source>
        <dbReference type="Proteomes" id="UP000271626"/>
    </source>
</evidence>
<dbReference type="PANTHER" id="PTHR33744">
    <property type="entry name" value="CARBOHYDRATE DIACID REGULATOR"/>
    <property type="match status" value="1"/>
</dbReference>
<protein>
    <submittedName>
        <fullName evidence="3">Sugar diacid utilization regulator</fullName>
    </submittedName>
</protein>
<reference evidence="3 4" key="1">
    <citation type="submission" date="2018-12" db="EMBL/GenBank/DDBJ databases">
        <authorList>
            <consortium name="Pathogen Informatics"/>
        </authorList>
    </citation>
    <scope>NUCLEOTIDE SEQUENCE [LARGE SCALE GENOMIC DNA]</scope>
    <source>
        <strain evidence="3 4">NCTC10741</strain>
    </source>
</reference>
<proteinExistence type="predicted"/>
<evidence type="ECO:0000259" key="1">
    <source>
        <dbReference type="Pfam" id="PF13556"/>
    </source>
</evidence>
<dbReference type="PANTHER" id="PTHR33744:SF1">
    <property type="entry name" value="DNA-BINDING TRANSCRIPTIONAL ACTIVATOR ADER"/>
    <property type="match status" value="1"/>
</dbReference>
<evidence type="ECO:0000259" key="2">
    <source>
        <dbReference type="Pfam" id="PF14361"/>
    </source>
</evidence>
<organism evidence="3 4">
    <name type="scientific">Tsukamurella paurometabola</name>
    <name type="common">Corynebacterium paurometabolum</name>
    <dbReference type="NCBI Taxonomy" id="2061"/>
    <lineage>
        <taxon>Bacteria</taxon>
        <taxon>Bacillati</taxon>
        <taxon>Actinomycetota</taxon>
        <taxon>Actinomycetes</taxon>
        <taxon>Mycobacteriales</taxon>
        <taxon>Tsukamurellaceae</taxon>
        <taxon>Tsukamurella</taxon>
    </lineage>
</organism>
<accession>A0A3P8L2H7</accession>
<dbReference type="Pfam" id="PF13556">
    <property type="entry name" value="HTH_30"/>
    <property type="match status" value="1"/>
</dbReference>
<name>A0A3P8L2H7_TSUPA</name>
<gene>
    <name evidence="3" type="ORF">NCTC10741_02211</name>
</gene>
<dbReference type="EMBL" id="LR131273">
    <property type="protein sequence ID" value="VDR39075.1"/>
    <property type="molecule type" value="Genomic_DNA"/>
</dbReference>